<dbReference type="EnsemblMetazoa" id="AALFPA23_008969.R12285">
    <property type="protein sequence ID" value="AALFPA23_008969.P12285"/>
    <property type="gene ID" value="AALFPA23_008969"/>
</dbReference>
<accession>A0ABM1YGQ0</accession>
<sequence length="166" mass="18484">MRAPIVWLLAALAVIEFTSADRLEPDPELLGKIYDLQKLVGQVLLDFNNFNQTFAEALAQGHFQNAQASTKVIYRSIQILRDITSSTDELLQLPQIAKYRTMTAAARIINNTCSSMGEELESVLPVVEGGVVTRDDVREKVLSISQQISTGHSLLKRYLDMLIVHA</sequence>
<evidence type="ECO:0000313" key="3">
    <source>
        <dbReference type="Proteomes" id="UP000069940"/>
    </source>
</evidence>
<dbReference type="RefSeq" id="XP_029727423.1">
    <property type="nucleotide sequence ID" value="XM_029871563.2"/>
</dbReference>
<name>A0ABM1YGQ0_AEDAL</name>
<protein>
    <recommendedName>
        <fullName evidence="4">Secreted protein</fullName>
    </recommendedName>
</protein>
<dbReference type="GeneID" id="115265645"/>
<evidence type="ECO:0008006" key="4">
    <source>
        <dbReference type="Google" id="ProtNLM"/>
    </source>
</evidence>
<evidence type="ECO:0000313" key="2">
    <source>
        <dbReference type="EnsemblMetazoa" id="AALFPA23_008969.P12285"/>
    </source>
</evidence>
<keyword evidence="1" id="KW-0732">Signal</keyword>
<evidence type="ECO:0000256" key="1">
    <source>
        <dbReference type="SAM" id="SignalP"/>
    </source>
</evidence>
<dbReference type="Proteomes" id="UP000069940">
    <property type="component" value="Unassembled WGS sequence"/>
</dbReference>
<reference evidence="3" key="1">
    <citation type="journal article" date="2015" name="Proc. Natl. Acad. Sci. U.S.A.">
        <title>Genome sequence of the Asian Tiger mosquito, Aedes albopictus, reveals insights into its biology, genetics, and evolution.</title>
        <authorList>
            <person name="Chen X.G."/>
            <person name="Jiang X."/>
            <person name="Gu J."/>
            <person name="Xu M."/>
            <person name="Wu Y."/>
            <person name="Deng Y."/>
            <person name="Zhang C."/>
            <person name="Bonizzoni M."/>
            <person name="Dermauw W."/>
            <person name="Vontas J."/>
            <person name="Armbruster P."/>
            <person name="Huang X."/>
            <person name="Yang Y."/>
            <person name="Zhang H."/>
            <person name="He W."/>
            <person name="Peng H."/>
            <person name="Liu Y."/>
            <person name="Wu K."/>
            <person name="Chen J."/>
            <person name="Lirakis M."/>
            <person name="Topalis P."/>
            <person name="Van Leeuwen T."/>
            <person name="Hall A.B."/>
            <person name="Jiang X."/>
            <person name="Thorpe C."/>
            <person name="Mueller R.L."/>
            <person name="Sun C."/>
            <person name="Waterhouse R.M."/>
            <person name="Yan G."/>
            <person name="Tu Z.J."/>
            <person name="Fang X."/>
            <person name="James A.A."/>
        </authorList>
    </citation>
    <scope>NUCLEOTIDE SEQUENCE [LARGE SCALE GENOMIC DNA]</scope>
    <source>
        <strain evidence="3">Foshan</strain>
    </source>
</reference>
<feature type="chain" id="PRO_5047354369" description="Secreted protein" evidence="1">
    <location>
        <begin position="21"/>
        <end position="166"/>
    </location>
</feature>
<feature type="signal peptide" evidence="1">
    <location>
        <begin position="1"/>
        <end position="20"/>
    </location>
</feature>
<organism evidence="2 3">
    <name type="scientific">Aedes albopictus</name>
    <name type="common">Asian tiger mosquito</name>
    <name type="synonym">Stegomyia albopicta</name>
    <dbReference type="NCBI Taxonomy" id="7160"/>
    <lineage>
        <taxon>Eukaryota</taxon>
        <taxon>Metazoa</taxon>
        <taxon>Ecdysozoa</taxon>
        <taxon>Arthropoda</taxon>
        <taxon>Hexapoda</taxon>
        <taxon>Insecta</taxon>
        <taxon>Pterygota</taxon>
        <taxon>Neoptera</taxon>
        <taxon>Endopterygota</taxon>
        <taxon>Diptera</taxon>
        <taxon>Nematocera</taxon>
        <taxon>Culicoidea</taxon>
        <taxon>Culicidae</taxon>
        <taxon>Culicinae</taxon>
        <taxon>Aedini</taxon>
        <taxon>Aedes</taxon>
        <taxon>Stegomyia</taxon>
    </lineage>
</organism>
<reference evidence="2" key="2">
    <citation type="submission" date="2025-05" db="UniProtKB">
        <authorList>
            <consortium name="EnsemblMetazoa"/>
        </authorList>
    </citation>
    <scope>IDENTIFICATION</scope>
    <source>
        <strain evidence="2">Foshan</strain>
    </source>
</reference>
<proteinExistence type="predicted"/>
<keyword evidence="3" id="KW-1185">Reference proteome</keyword>